<evidence type="ECO:0000313" key="2">
    <source>
        <dbReference type="Proteomes" id="UP000775213"/>
    </source>
</evidence>
<evidence type="ECO:0000313" key="1">
    <source>
        <dbReference type="EMBL" id="KAH0469931.1"/>
    </source>
</evidence>
<dbReference type="Proteomes" id="UP000775213">
    <property type="component" value="Unassembled WGS sequence"/>
</dbReference>
<dbReference type="AlphaFoldDB" id="A0AAV7HLT3"/>
<keyword evidence="2" id="KW-1185">Reference proteome</keyword>
<accession>A0AAV7HLT3</accession>
<name>A0AAV7HLT3_DENCH</name>
<proteinExistence type="predicted"/>
<organism evidence="1 2">
    <name type="scientific">Dendrobium chrysotoxum</name>
    <name type="common">Orchid</name>
    <dbReference type="NCBI Taxonomy" id="161865"/>
    <lineage>
        <taxon>Eukaryota</taxon>
        <taxon>Viridiplantae</taxon>
        <taxon>Streptophyta</taxon>
        <taxon>Embryophyta</taxon>
        <taxon>Tracheophyta</taxon>
        <taxon>Spermatophyta</taxon>
        <taxon>Magnoliopsida</taxon>
        <taxon>Liliopsida</taxon>
        <taxon>Asparagales</taxon>
        <taxon>Orchidaceae</taxon>
        <taxon>Epidendroideae</taxon>
        <taxon>Malaxideae</taxon>
        <taxon>Dendrobiinae</taxon>
        <taxon>Dendrobium</taxon>
    </lineage>
</organism>
<reference evidence="1 2" key="1">
    <citation type="journal article" date="2021" name="Hortic Res">
        <title>Chromosome-scale assembly of the Dendrobium chrysotoxum genome enhances the understanding of orchid evolution.</title>
        <authorList>
            <person name="Zhang Y."/>
            <person name="Zhang G.Q."/>
            <person name="Zhang D."/>
            <person name="Liu X.D."/>
            <person name="Xu X.Y."/>
            <person name="Sun W.H."/>
            <person name="Yu X."/>
            <person name="Zhu X."/>
            <person name="Wang Z.W."/>
            <person name="Zhao X."/>
            <person name="Zhong W.Y."/>
            <person name="Chen H."/>
            <person name="Yin W.L."/>
            <person name="Huang T."/>
            <person name="Niu S.C."/>
            <person name="Liu Z.J."/>
        </authorList>
    </citation>
    <scope>NUCLEOTIDE SEQUENCE [LARGE SCALE GENOMIC DNA]</scope>
    <source>
        <strain evidence="1">Lindl</strain>
    </source>
</reference>
<protein>
    <submittedName>
        <fullName evidence="1">Uncharacterized protein</fullName>
    </submittedName>
</protein>
<sequence>MIEEFKKSFAFKILIEDQIQEAHNHIYDVEVKALEANCMEEGFIRGFIKGVRAVQCNIGAEIEGLTLNQASSDPSSDFGSEELESKL</sequence>
<gene>
    <name evidence="1" type="ORF">IEQ34_001489</name>
</gene>
<comment type="caution">
    <text evidence="1">The sequence shown here is derived from an EMBL/GenBank/DDBJ whole genome shotgun (WGS) entry which is preliminary data.</text>
</comment>
<dbReference type="EMBL" id="JAGFBR010000002">
    <property type="protein sequence ID" value="KAH0469931.1"/>
    <property type="molecule type" value="Genomic_DNA"/>
</dbReference>